<keyword evidence="3 7" id="KW-0812">Transmembrane</keyword>
<sequence length="203" mass="22446">MQILKAGGILMYFILLMGVIGLYAVLERFSYFLIRERNNFSKLPSDVKQHIKEGKIKEAIVSLNSNKSSTSVVLKEILIYGYKENKETLSSLEEKGKEKAIEQIKALERNMWLLSLAANASPLLGLLGTVTGMITAFNSIALNGTGDAGVLAKGISEALYTTAGGLIVAIPCMIFYNYFNKKIDLIVSDIEKTCTELLNHFRE</sequence>
<dbReference type="GO" id="GO:0017038">
    <property type="term" value="P:protein import"/>
    <property type="evidence" value="ECO:0007669"/>
    <property type="project" value="TreeGrafter"/>
</dbReference>
<dbReference type="InterPro" id="IPR050790">
    <property type="entry name" value="ExbB/TolQ_transport"/>
</dbReference>
<evidence type="ECO:0000259" key="8">
    <source>
        <dbReference type="Pfam" id="PF01618"/>
    </source>
</evidence>
<dbReference type="AlphaFoldDB" id="A0A0S2ZK48"/>
<dbReference type="Pfam" id="PF01618">
    <property type="entry name" value="MotA_ExbB"/>
    <property type="match status" value="1"/>
</dbReference>
<comment type="similarity">
    <text evidence="6">Belongs to the exbB/tolQ family.</text>
</comment>
<gene>
    <name evidence="9" type="ORF">RN87_00115</name>
</gene>
<evidence type="ECO:0000313" key="10">
    <source>
        <dbReference type="Proteomes" id="UP000063275"/>
    </source>
</evidence>
<feature type="transmembrane region" description="Helical" evidence="7">
    <location>
        <begin position="6"/>
        <end position="26"/>
    </location>
</feature>
<keyword evidence="6" id="KW-0653">Protein transport</keyword>
<evidence type="ECO:0000256" key="1">
    <source>
        <dbReference type="ARBA" id="ARBA00004651"/>
    </source>
</evidence>
<keyword evidence="2" id="KW-1003">Cell membrane</keyword>
<evidence type="ECO:0000256" key="7">
    <source>
        <dbReference type="SAM" id="Phobius"/>
    </source>
</evidence>
<evidence type="ECO:0000313" key="9">
    <source>
        <dbReference type="EMBL" id="ALQ39004.1"/>
    </source>
</evidence>
<keyword evidence="6" id="KW-0813">Transport</keyword>
<feature type="transmembrane region" description="Helical" evidence="7">
    <location>
        <begin position="112"/>
        <end position="138"/>
    </location>
</feature>
<evidence type="ECO:0000256" key="4">
    <source>
        <dbReference type="ARBA" id="ARBA00022989"/>
    </source>
</evidence>
<dbReference type="PANTHER" id="PTHR30625">
    <property type="entry name" value="PROTEIN TOLQ"/>
    <property type="match status" value="1"/>
</dbReference>
<dbReference type="RefSeq" id="WP_005915910.1">
    <property type="nucleotide sequence ID" value="NZ_ATKF01000082.1"/>
</dbReference>
<dbReference type="PANTHER" id="PTHR30625:SF11">
    <property type="entry name" value="MOTA_TOLQ_EXBB PROTON CHANNEL DOMAIN-CONTAINING PROTEIN"/>
    <property type="match status" value="1"/>
</dbReference>
<organism evidence="9">
    <name type="scientific">Fusobacterium hwasookii ChDC F174</name>
    <dbReference type="NCBI Taxonomy" id="1307442"/>
    <lineage>
        <taxon>Bacteria</taxon>
        <taxon>Fusobacteriati</taxon>
        <taxon>Fusobacteriota</taxon>
        <taxon>Fusobacteriia</taxon>
        <taxon>Fusobacteriales</taxon>
        <taxon>Fusobacteriaceae</taxon>
        <taxon>Fusobacterium</taxon>
    </lineage>
</organism>
<evidence type="ECO:0000256" key="2">
    <source>
        <dbReference type="ARBA" id="ARBA00022475"/>
    </source>
</evidence>
<dbReference type="EMBL" id="CP013331">
    <property type="protein sequence ID" value="ALQ39004.1"/>
    <property type="molecule type" value="Genomic_DNA"/>
</dbReference>
<evidence type="ECO:0000256" key="3">
    <source>
        <dbReference type="ARBA" id="ARBA00022692"/>
    </source>
</evidence>
<reference evidence="9 10" key="1">
    <citation type="submission" date="2015-11" db="EMBL/GenBank/DDBJ databases">
        <authorList>
            <person name="Zhang Y."/>
            <person name="Guo Z."/>
        </authorList>
    </citation>
    <scope>NUCLEOTIDE SEQUENCE [LARGE SCALE GENOMIC DNA]</scope>
    <source>
        <strain evidence="9 10">ChDC F174</strain>
    </source>
</reference>
<proteinExistence type="inferred from homology"/>
<keyword evidence="4 7" id="KW-1133">Transmembrane helix</keyword>
<feature type="domain" description="MotA/TolQ/ExbB proton channel" evidence="8">
    <location>
        <begin position="85"/>
        <end position="191"/>
    </location>
</feature>
<keyword evidence="5 7" id="KW-0472">Membrane</keyword>
<feature type="transmembrane region" description="Helical" evidence="7">
    <location>
        <begin position="158"/>
        <end position="179"/>
    </location>
</feature>
<dbReference type="OrthoDB" id="4045at2"/>
<dbReference type="Proteomes" id="UP000063275">
    <property type="component" value="Chromosome"/>
</dbReference>
<comment type="subcellular location">
    <subcellularLocation>
        <location evidence="1">Cell membrane</location>
        <topology evidence="1">Multi-pass membrane protein</topology>
    </subcellularLocation>
    <subcellularLocation>
        <location evidence="6">Membrane</location>
        <topology evidence="6">Multi-pass membrane protein</topology>
    </subcellularLocation>
</comment>
<name>A0A0S2ZK48_9FUSO</name>
<dbReference type="KEGG" id="fhw:RN87_00115"/>
<dbReference type="GO" id="GO:0005886">
    <property type="term" value="C:plasma membrane"/>
    <property type="evidence" value="ECO:0007669"/>
    <property type="project" value="UniProtKB-SubCell"/>
</dbReference>
<accession>A0A0S2ZK48</accession>
<dbReference type="InterPro" id="IPR002898">
    <property type="entry name" value="MotA_ExbB_proton_chnl"/>
</dbReference>
<evidence type="ECO:0000256" key="6">
    <source>
        <dbReference type="RuleBase" id="RU004057"/>
    </source>
</evidence>
<evidence type="ECO:0000256" key="5">
    <source>
        <dbReference type="ARBA" id="ARBA00023136"/>
    </source>
</evidence>
<protein>
    <submittedName>
        <fullName evidence="9">Biopolymer transporter ExbB</fullName>
    </submittedName>
</protein>